<keyword evidence="2" id="KW-1185">Reference proteome</keyword>
<accession>A0A7J7L1Q9</accession>
<proteinExistence type="predicted"/>
<protein>
    <submittedName>
        <fullName evidence="1">Uncharacterized protein</fullName>
    </submittedName>
</protein>
<dbReference type="AlphaFoldDB" id="A0A7J7L1Q9"/>
<dbReference type="Proteomes" id="UP000541444">
    <property type="component" value="Unassembled WGS sequence"/>
</dbReference>
<evidence type="ECO:0000313" key="2">
    <source>
        <dbReference type="Proteomes" id="UP000541444"/>
    </source>
</evidence>
<comment type="caution">
    <text evidence="1">The sequence shown here is derived from an EMBL/GenBank/DDBJ whole genome shotgun (WGS) entry which is preliminary data.</text>
</comment>
<organism evidence="1 2">
    <name type="scientific">Kingdonia uniflora</name>
    <dbReference type="NCBI Taxonomy" id="39325"/>
    <lineage>
        <taxon>Eukaryota</taxon>
        <taxon>Viridiplantae</taxon>
        <taxon>Streptophyta</taxon>
        <taxon>Embryophyta</taxon>
        <taxon>Tracheophyta</taxon>
        <taxon>Spermatophyta</taxon>
        <taxon>Magnoliopsida</taxon>
        <taxon>Ranunculales</taxon>
        <taxon>Circaeasteraceae</taxon>
        <taxon>Kingdonia</taxon>
    </lineage>
</organism>
<gene>
    <name evidence="1" type="ORF">GIB67_035067</name>
</gene>
<name>A0A7J7L1Q9_9MAGN</name>
<evidence type="ECO:0000313" key="1">
    <source>
        <dbReference type="EMBL" id="KAF6136508.1"/>
    </source>
</evidence>
<sequence>MVVSEGESMTEGSTARPSCTVPVGWVGGHDHEAGTSVPRDLRVESQADFVVLGRVPGDLAHEDIISGFEKGVSKSFGPYPSKWRLPGTVADYESPGITIEFLDVVNEREKTRGGSKSIWPDFQILASNQCIVDFRQFDAGLRFPLDDLTKKCLNLFGRAPG</sequence>
<dbReference type="EMBL" id="JACGCM010002693">
    <property type="protein sequence ID" value="KAF6136508.1"/>
    <property type="molecule type" value="Genomic_DNA"/>
</dbReference>
<reference evidence="1 2" key="1">
    <citation type="journal article" date="2020" name="IScience">
        <title>Genome Sequencing of the Endangered Kingdonia uniflora (Circaeasteraceae, Ranunculales) Reveals Potential Mechanisms of Evolutionary Specialization.</title>
        <authorList>
            <person name="Sun Y."/>
            <person name="Deng T."/>
            <person name="Zhang A."/>
            <person name="Moore M.J."/>
            <person name="Landis J.B."/>
            <person name="Lin N."/>
            <person name="Zhang H."/>
            <person name="Zhang X."/>
            <person name="Huang J."/>
            <person name="Zhang X."/>
            <person name="Sun H."/>
            <person name="Wang H."/>
        </authorList>
    </citation>
    <scope>NUCLEOTIDE SEQUENCE [LARGE SCALE GENOMIC DNA]</scope>
    <source>
        <strain evidence="1">TB1705</strain>
        <tissue evidence="1">Leaf</tissue>
    </source>
</reference>